<sequence length="193" mass="22010">MQDLGFICFGFLIRAPSLSPQPVPIGIEFPARHNFVLAHLLRRHDGRRKQDVTPCLVRPYGIYRESRAPSRDVSEILFVFCFAFVLHTCRRNWFPLVLISSLGTWSQRTSEGDAMDADNRMIHLVSYALLGLPEDLARHRGTSSKTFILFYLHFLPNVFVLLAAVGSHWYLFPRSVERPSASPKETRPTPITG</sequence>
<evidence type="ECO:0000313" key="3">
    <source>
        <dbReference type="Proteomes" id="UP000250043"/>
    </source>
</evidence>
<keyword evidence="3" id="KW-1185">Reference proteome</keyword>
<keyword evidence="1" id="KW-1133">Transmembrane helix</keyword>
<keyword evidence="1" id="KW-0472">Membrane</keyword>
<evidence type="ECO:0000313" key="2">
    <source>
        <dbReference type="EMBL" id="OCH87716.1"/>
    </source>
</evidence>
<reference evidence="2 3" key="1">
    <citation type="submission" date="2016-07" db="EMBL/GenBank/DDBJ databases">
        <title>Draft genome of the white-rot fungus Obba rivulosa 3A-2.</title>
        <authorList>
            <consortium name="DOE Joint Genome Institute"/>
            <person name="Miettinen O."/>
            <person name="Riley R."/>
            <person name="Acob R."/>
            <person name="Barry K."/>
            <person name="Cullen D."/>
            <person name="De Vries R."/>
            <person name="Hainaut M."/>
            <person name="Hatakka A."/>
            <person name="Henrissat B."/>
            <person name="Hilden K."/>
            <person name="Kuo R."/>
            <person name="Labutti K."/>
            <person name="Lipzen A."/>
            <person name="Makela M.R."/>
            <person name="Sandor L."/>
            <person name="Spatafora J.W."/>
            <person name="Grigoriev I.V."/>
            <person name="Hibbett D.S."/>
        </authorList>
    </citation>
    <scope>NUCLEOTIDE SEQUENCE [LARGE SCALE GENOMIC DNA]</scope>
    <source>
        <strain evidence="2 3">3A-2</strain>
    </source>
</reference>
<name>A0A8E2DI78_9APHY</name>
<feature type="transmembrane region" description="Helical" evidence="1">
    <location>
        <begin position="148"/>
        <end position="172"/>
    </location>
</feature>
<gene>
    <name evidence="2" type="ORF">OBBRIDRAFT_135495</name>
</gene>
<proteinExistence type="predicted"/>
<keyword evidence="1" id="KW-0812">Transmembrane</keyword>
<protein>
    <submittedName>
        <fullName evidence="2">Uncharacterized protein</fullName>
    </submittedName>
</protein>
<dbReference type="AlphaFoldDB" id="A0A8E2DI78"/>
<accession>A0A8E2DI78</accession>
<organism evidence="2 3">
    <name type="scientific">Obba rivulosa</name>
    <dbReference type="NCBI Taxonomy" id="1052685"/>
    <lineage>
        <taxon>Eukaryota</taxon>
        <taxon>Fungi</taxon>
        <taxon>Dikarya</taxon>
        <taxon>Basidiomycota</taxon>
        <taxon>Agaricomycotina</taxon>
        <taxon>Agaricomycetes</taxon>
        <taxon>Polyporales</taxon>
        <taxon>Gelatoporiaceae</taxon>
        <taxon>Obba</taxon>
    </lineage>
</organism>
<evidence type="ECO:0000256" key="1">
    <source>
        <dbReference type="SAM" id="Phobius"/>
    </source>
</evidence>
<dbReference type="EMBL" id="KV722475">
    <property type="protein sequence ID" value="OCH87716.1"/>
    <property type="molecule type" value="Genomic_DNA"/>
</dbReference>
<dbReference type="Proteomes" id="UP000250043">
    <property type="component" value="Unassembled WGS sequence"/>
</dbReference>